<name>A0ABV0YER3_9TELE</name>
<dbReference type="EMBL" id="JAHRIP010030109">
    <property type="protein sequence ID" value="MEQ2292299.1"/>
    <property type="molecule type" value="Genomic_DNA"/>
</dbReference>
<proteinExistence type="predicted"/>
<feature type="non-terminal residue" evidence="1">
    <location>
        <position position="1"/>
    </location>
</feature>
<dbReference type="Proteomes" id="UP001469553">
    <property type="component" value="Unassembled WGS sequence"/>
</dbReference>
<evidence type="ECO:0000313" key="1">
    <source>
        <dbReference type="EMBL" id="MEQ2292299.1"/>
    </source>
</evidence>
<accession>A0ABV0YER3</accession>
<protein>
    <submittedName>
        <fullName evidence="1">Uncharacterized protein</fullName>
    </submittedName>
</protein>
<evidence type="ECO:0000313" key="2">
    <source>
        <dbReference type="Proteomes" id="UP001469553"/>
    </source>
</evidence>
<keyword evidence="2" id="KW-1185">Reference proteome</keyword>
<reference evidence="1 2" key="1">
    <citation type="submission" date="2021-06" db="EMBL/GenBank/DDBJ databases">
        <authorList>
            <person name="Palmer J.M."/>
        </authorList>
    </citation>
    <scope>NUCLEOTIDE SEQUENCE [LARGE SCALE GENOMIC DNA]</scope>
    <source>
        <strain evidence="1 2">AS_MEX2019</strain>
        <tissue evidence="1">Muscle</tissue>
    </source>
</reference>
<gene>
    <name evidence="1" type="ORF">AMECASPLE_021761</name>
</gene>
<organism evidence="1 2">
    <name type="scientific">Ameca splendens</name>
    <dbReference type="NCBI Taxonomy" id="208324"/>
    <lineage>
        <taxon>Eukaryota</taxon>
        <taxon>Metazoa</taxon>
        <taxon>Chordata</taxon>
        <taxon>Craniata</taxon>
        <taxon>Vertebrata</taxon>
        <taxon>Euteleostomi</taxon>
        <taxon>Actinopterygii</taxon>
        <taxon>Neopterygii</taxon>
        <taxon>Teleostei</taxon>
        <taxon>Neoteleostei</taxon>
        <taxon>Acanthomorphata</taxon>
        <taxon>Ovalentaria</taxon>
        <taxon>Atherinomorphae</taxon>
        <taxon>Cyprinodontiformes</taxon>
        <taxon>Goodeidae</taxon>
        <taxon>Ameca</taxon>
    </lineage>
</organism>
<comment type="caution">
    <text evidence="1">The sequence shown here is derived from an EMBL/GenBank/DDBJ whole genome shotgun (WGS) entry which is preliminary data.</text>
</comment>
<sequence>TILMSSMKSVKRPELDIRFKNNASSLVYPSIHPSVFYTHFFRTMSWGSWCLSPVVYGREARYTLDRTSPLQGNTSCTPKGNLGRPINLTVMFWTVGGSQSIQRKPTHGWEELTNSMQKDARPGVEPRTFLLQGNSATCAVTVRSSTDIRSDQLYL</sequence>